<proteinExistence type="predicted"/>
<keyword evidence="1" id="KW-1185">Reference proteome</keyword>
<dbReference type="RefSeq" id="XP_073805285.1">
    <property type="nucleotide sequence ID" value="XM_073949184.1"/>
</dbReference>
<accession>A0AC58JFM6</accession>
<dbReference type="Proteomes" id="UP000000437">
    <property type="component" value="Chromosome 1"/>
</dbReference>
<gene>
    <name evidence="2" type="primary">txndc11</name>
    <name evidence="2" type="synonym">im:7137600</name>
</gene>
<evidence type="ECO:0000313" key="2">
    <source>
        <dbReference type="RefSeq" id="XP_073805285.1"/>
    </source>
</evidence>
<protein>
    <submittedName>
        <fullName evidence="2">Thioredoxin domain-containing protein 11 isoform X1</fullName>
    </submittedName>
</protein>
<reference evidence="2" key="1">
    <citation type="submission" date="2025-08" db="UniProtKB">
        <authorList>
            <consortium name="RefSeq"/>
        </authorList>
    </citation>
    <scope>IDENTIFICATION</scope>
    <source>
        <strain evidence="2">Tuebingen</strain>
        <tissue evidence="2">Fibroblasts and whole tissue</tissue>
    </source>
</reference>
<evidence type="ECO:0000313" key="1">
    <source>
        <dbReference type="Proteomes" id="UP000000437"/>
    </source>
</evidence>
<organism evidence="1 2">
    <name type="scientific">Danio rerio</name>
    <name type="common">Zebrafish</name>
    <name type="synonym">Brachydanio rerio</name>
    <dbReference type="NCBI Taxonomy" id="7955"/>
    <lineage>
        <taxon>Eukaryota</taxon>
        <taxon>Metazoa</taxon>
        <taxon>Chordata</taxon>
        <taxon>Craniata</taxon>
        <taxon>Vertebrata</taxon>
        <taxon>Euteleostomi</taxon>
        <taxon>Actinopterygii</taxon>
        <taxon>Neopterygii</taxon>
        <taxon>Teleostei</taxon>
        <taxon>Ostariophysi</taxon>
        <taxon>Cypriniformes</taxon>
        <taxon>Danionidae</taxon>
        <taxon>Danioninae</taxon>
        <taxon>Danio</taxon>
    </lineage>
</organism>
<name>A0AC58JFM6_DANRE</name>
<sequence>MNINIISYTADHNTHLRVNTLMNINIISYITAHNTHLRSCEECSVSGPSADAVLPRGGTSAGSVPGSAGGSGSAAGGSGCVGALLLRPLVCSLHHSTATRPAGGAASGRPGAVPGCELLVASGPLQEAEELLPVSRHSSVLQEVRADRVQGSGSLRLSGELHPQGLCSACVPAHGWSPALLSHTAPDHQGAVRFAVVTNQAVAEGVSLREDESVYLHRRLNSSLVFPRAQRNFTAQAVSDWVLENKESVVYWIQPTRAKSYSLEAELQKGPALLTFLPHNPLTANQLLDQVSAVALLYQSGCGSSAPRLCCQCVPVCASSGVCEVCVQRSVCSGLHQSLQRLQSSASCWSVQSSYTPSGRLSVCCGASVCRGGASVCSGASISGLQCRSNRTLRFYMLDAELHRPLAHRLGARGGLHRPFITIINLRDETHHVLEPSGTLEGFIQNFSVPYSPLRRHLVGQEAPQQTQSLVQEVTSDSFLQTVMDSQRDVLLLYYSAWCGFCSVLNHVFLQLGRLFRGNRALTVARVNVGRNDLPWEFMVDHLPTVLFFPRHRKQMSVKFPENTPMTVPNLLRFVLQHTGHAPWEEQQSGEGEEPVRGEESVSLLGAELRALQQEVFSLHRVRERVSQQLDVLWRENRRLTLHTHTLQSQNQELQAQIHQLEALYREKTHQLTHTVHRLQELADASEELLKENTLLKVLLTALSDADHRQTTEDRQTTDHRQATEEHDENTHAEDESS</sequence>